<dbReference type="Proteomes" id="UP001396898">
    <property type="component" value="Unassembled WGS sequence"/>
</dbReference>
<keyword evidence="1" id="KW-0175">Coiled coil</keyword>
<evidence type="ECO:0000256" key="1">
    <source>
        <dbReference type="SAM" id="Coils"/>
    </source>
</evidence>
<proteinExistence type="predicted"/>
<dbReference type="EMBL" id="JAQQWI010000004">
    <property type="protein sequence ID" value="KAK8036585.1"/>
    <property type="molecule type" value="Genomic_DNA"/>
</dbReference>
<feature type="compositionally biased region" description="Polar residues" evidence="2">
    <location>
        <begin position="256"/>
        <end position="275"/>
    </location>
</feature>
<protein>
    <recommendedName>
        <fullName evidence="5">Fungal N-terminal domain-containing protein</fullName>
    </recommendedName>
</protein>
<gene>
    <name evidence="3" type="ORF">PG991_001722</name>
</gene>
<comment type="caution">
    <text evidence="3">The sequence shown here is derived from an EMBL/GenBank/DDBJ whole genome shotgun (WGS) entry which is preliminary data.</text>
</comment>
<accession>A0ABR1SQI0</accession>
<evidence type="ECO:0008006" key="5">
    <source>
        <dbReference type="Google" id="ProtNLM"/>
    </source>
</evidence>
<reference evidence="3 4" key="1">
    <citation type="submission" date="2023-01" db="EMBL/GenBank/DDBJ databases">
        <title>Analysis of 21 Apiospora genomes using comparative genomics revels a genus with tremendous synthesis potential of carbohydrate active enzymes and secondary metabolites.</title>
        <authorList>
            <person name="Sorensen T."/>
        </authorList>
    </citation>
    <scope>NUCLEOTIDE SEQUENCE [LARGE SCALE GENOMIC DNA]</scope>
    <source>
        <strain evidence="3 4">CBS 20057</strain>
    </source>
</reference>
<feature type="region of interest" description="Disordered" evidence="2">
    <location>
        <begin position="249"/>
        <end position="275"/>
    </location>
</feature>
<name>A0ABR1SQI0_9PEZI</name>
<evidence type="ECO:0000313" key="4">
    <source>
        <dbReference type="Proteomes" id="UP001396898"/>
    </source>
</evidence>
<evidence type="ECO:0000256" key="2">
    <source>
        <dbReference type="SAM" id="MobiDB-lite"/>
    </source>
</evidence>
<sequence length="861" mass="97429">MAEVLGATAAGLQIAGLFGQAGVRGYKLFKQLQDAPDEIRRKSQCLDDFRNLCSSCQDTLSIHSATISATVRSEDVARIQDLIKRAEQSLGSLEKILSKLQVSSSDTRVETWVKATKAVVKNGNISAHLGELNRITGHIRALFEQQTWMISMEHSSMTVNTLSDLQTSAHQIQADLLLLKQEQARNATDQNSAVAGLTSSIGLSNRGHDGMSKILETGFASSKSSMQIMEKLMRSHHTELVQLINSRTAPDGLHTTDASSPSGAVISQTSQRTAHVSEDTLQATVVRIPFRPRNSGVCPCQRVPFSQIYFVLGPVVIIKRTMGAHRPGCRHYNGITQTRTKEWFGMALTSQYGRTWAASLTRTIVTRASSFLRWMTYTRVFDDDQKDIPGFRRISQAQTAIRKIRQGSTKSFWEVGEFSVLPCKPTIVEVRKCREVLLKLRDDLEEDFSVSRDWEGVQTAQGKTLLFALAHLMGSLWNAQEEVVDLLDSIMELLIAGGTPTDAMILCSTEQNYNIYGAWDRRREIYHTALSYIILGEGIYQPDDNTPFLQLFAKWNVPSLPIAETPMDFNLARHLFNAVPEFAIEHGCSRICMAVISRDTYQLERLIQSGVKIDCPNDIVSPLALAIARWKLMETAKNHFSKSQLMEFGWNFNHFKGHLIDSVALRTYSELRARGVALEMKLWPGTTGTIYENKYMTTEVAEMLWAYGFRQIDAVDDLGRTLLSRHTARYSRQYRREAFDLLLWFISHGAETMVFSRMNNATLEGIMSIYEELTATYFDNFEELWETWWMVVETYIPQSLSEREKPTKSVDFLVAPILTDNLEDVLRDIRRHVVRTMEIAIAEKEQALEWLLERSELGVEV</sequence>
<evidence type="ECO:0000313" key="3">
    <source>
        <dbReference type="EMBL" id="KAK8036585.1"/>
    </source>
</evidence>
<feature type="coiled-coil region" evidence="1">
    <location>
        <begin position="76"/>
        <end position="103"/>
    </location>
</feature>
<organism evidence="3 4">
    <name type="scientific">Apiospora marii</name>
    <dbReference type="NCBI Taxonomy" id="335849"/>
    <lineage>
        <taxon>Eukaryota</taxon>
        <taxon>Fungi</taxon>
        <taxon>Dikarya</taxon>
        <taxon>Ascomycota</taxon>
        <taxon>Pezizomycotina</taxon>
        <taxon>Sordariomycetes</taxon>
        <taxon>Xylariomycetidae</taxon>
        <taxon>Amphisphaeriales</taxon>
        <taxon>Apiosporaceae</taxon>
        <taxon>Apiospora</taxon>
    </lineage>
</organism>
<keyword evidence="4" id="KW-1185">Reference proteome</keyword>